<keyword evidence="3" id="KW-1185">Reference proteome</keyword>
<accession>A0A836H3V3</accession>
<dbReference type="KEGG" id="lmat:92512946"/>
<feature type="compositionally biased region" description="Polar residues" evidence="1">
    <location>
        <begin position="188"/>
        <end position="198"/>
    </location>
</feature>
<protein>
    <submittedName>
        <fullName evidence="2">Uncharacterized protein</fullName>
    </submittedName>
</protein>
<evidence type="ECO:0000313" key="2">
    <source>
        <dbReference type="EMBL" id="KAG5479027.1"/>
    </source>
</evidence>
<dbReference type="Proteomes" id="UP000673552">
    <property type="component" value="Unassembled WGS sequence"/>
</dbReference>
<dbReference type="EMBL" id="JAFEUZ010000022">
    <property type="protein sequence ID" value="KAG5479027.1"/>
    <property type="molecule type" value="Genomic_DNA"/>
</dbReference>
<feature type="region of interest" description="Disordered" evidence="1">
    <location>
        <begin position="236"/>
        <end position="325"/>
    </location>
</feature>
<gene>
    <name evidence="2" type="ORF">LSCM1_02870</name>
</gene>
<sequence>MSNHSVDGSAGVLPNTQQEHHAQEAQQQPQFYPSSVPAQACIDATSLVAPVAKRHRSEERAPVNVASDDVAKIDLVSDADLSCAARSSATIAPQVSLDSSANAPPAGFTTAVIDVSGSTLGVETDLTSVSDETLAEPDCATALDCAHVKCAATLPTRELPSANYAQPSKSTPSEGHQDAPTQPVLPGSGNTATLSPRQNTDEEEVVASLPSAQTETLMHLSQADVTTDCGVAARHSEAVDTEGASLLQAEESSCSDTEAEPAADVTKAKTAPSPIPEEGCTGSLRRSRPSGAATSPPSLAAVDENSRAPGKHLTFAGDAAPQQLS</sequence>
<feature type="region of interest" description="Disordered" evidence="1">
    <location>
        <begin position="1"/>
        <end position="34"/>
    </location>
</feature>
<reference evidence="3" key="2">
    <citation type="journal article" date="2021" name="Sci. Data">
        <title>Chromosome-scale genome sequencing, assembly and annotation of six genomes from subfamily Leishmaniinae.</title>
        <authorList>
            <person name="Almutairi H."/>
            <person name="Urbaniak M.D."/>
            <person name="Bates M.D."/>
            <person name="Jariyapan N."/>
            <person name="Kwakye-Nuako G."/>
            <person name="Thomaz Soccol V."/>
            <person name="Al-Salem W.S."/>
            <person name="Dillon R.J."/>
            <person name="Bates P.A."/>
            <person name="Gatherer D."/>
        </authorList>
    </citation>
    <scope>NUCLEOTIDE SEQUENCE [LARGE SCALE GENOMIC DNA]</scope>
</reference>
<feature type="compositionally biased region" description="Polar residues" evidence="1">
    <location>
        <begin position="163"/>
        <end position="174"/>
    </location>
</feature>
<dbReference type="OrthoDB" id="265402at2759"/>
<dbReference type="AlphaFoldDB" id="A0A836H3V3"/>
<evidence type="ECO:0000313" key="3">
    <source>
        <dbReference type="Proteomes" id="UP000673552"/>
    </source>
</evidence>
<name>A0A836H3V3_9TRYP</name>
<comment type="caution">
    <text evidence="2">The sequence shown here is derived from an EMBL/GenBank/DDBJ whole genome shotgun (WGS) entry which is preliminary data.</text>
</comment>
<dbReference type="GeneID" id="92512946"/>
<evidence type="ECO:0000256" key="1">
    <source>
        <dbReference type="SAM" id="MobiDB-lite"/>
    </source>
</evidence>
<feature type="region of interest" description="Disordered" evidence="1">
    <location>
        <begin position="161"/>
        <end position="210"/>
    </location>
</feature>
<reference evidence="3" key="1">
    <citation type="journal article" date="2021" name="Microbiol. Resour. Announc.">
        <title>LGAAP: Leishmaniinae Genome Assembly and Annotation Pipeline.</title>
        <authorList>
            <person name="Almutairi H."/>
            <person name="Urbaniak M.D."/>
            <person name="Bates M.D."/>
            <person name="Jariyapan N."/>
            <person name="Kwakye-Nuako G."/>
            <person name="Thomaz-Soccol V."/>
            <person name="Al-Salem W.S."/>
            <person name="Dillon R.J."/>
            <person name="Bates P.A."/>
            <person name="Gatherer D."/>
        </authorList>
    </citation>
    <scope>NUCLEOTIDE SEQUENCE [LARGE SCALE GENOMIC DNA]</scope>
</reference>
<organism evidence="2 3">
    <name type="scientific">Leishmania martiniquensis</name>
    <dbReference type="NCBI Taxonomy" id="1580590"/>
    <lineage>
        <taxon>Eukaryota</taxon>
        <taxon>Discoba</taxon>
        <taxon>Euglenozoa</taxon>
        <taxon>Kinetoplastea</taxon>
        <taxon>Metakinetoplastina</taxon>
        <taxon>Trypanosomatida</taxon>
        <taxon>Trypanosomatidae</taxon>
        <taxon>Leishmaniinae</taxon>
        <taxon>Leishmania</taxon>
    </lineage>
</organism>
<dbReference type="RefSeq" id="XP_067178746.1">
    <property type="nucleotide sequence ID" value="XM_067320434.1"/>
</dbReference>
<proteinExistence type="predicted"/>